<feature type="signal peptide" evidence="1">
    <location>
        <begin position="1"/>
        <end position="22"/>
    </location>
</feature>
<keyword evidence="1" id="KW-0732">Signal</keyword>
<evidence type="ECO:0000313" key="2">
    <source>
        <dbReference type="EMBL" id="KAF2852909.1"/>
    </source>
</evidence>
<dbReference type="AlphaFoldDB" id="A0A6A7BEU2"/>
<feature type="chain" id="PRO_5025403082" evidence="1">
    <location>
        <begin position="23"/>
        <end position="133"/>
    </location>
</feature>
<proteinExistence type="predicted"/>
<dbReference type="Proteomes" id="UP000799423">
    <property type="component" value="Unassembled WGS sequence"/>
</dbReference>
<dbReference type="OrthoDB" id="3777518at2759"/>
<protein>
    <submittedName>
        <fullName evidence="2">Uncharacterized protein</fullName>
    </submittedName>
</protein>
<accession>A0A6A7BEU2</accession>
<dbReference type="EMBL" id="MU006297">
    <property type="protein sequence ID" value="KAF2852909.1"/>
    <property type="molecule type" value="Genomic_DNA"/>
</dbReference>
<evidence type="ECO:0000313" key="3">
    <source>
        <dbReference type="Proteomes" id="UP000799423"/>
    </source>
</evidence>
<evidence type="ECO:0000256" key="1">
    <source>
        <dbReference type="SAM" id="SignalP"/>
    </source>
</evidence>
<name>A0A6A7BEU2_9PLEO</name>
<reference evidence="2" key="1">
    <citation type="submission" date="2020-01" db="EMBL/GenBank/DDBJ databases">
        <authorList>
            <consortium name="DOE Joint Genome Institute"/>
            <person name="Haridas S."/>
            <person name="Albert R."/>
            <person name="Binder M."/>
            <person name="Bloem J."/>
            <person name="Labutti K."/>
            <person name="Salamov A."/>
            <person name="Andreopoulos B."/>
            <person name="Baker S.E."/>
            <person name="Barry K."/>
            <person name="Bills G."/>
            <person name="Bluhm B.H."/>
            <person name="Cannon C."/>
            <person name="Castanera R."/>
            <person name="Culley D.E."/>
            <person name="Daum C."/>
            <person name="Ezra D."/>
            <person name="Gonzalez J.B."/>
            <person name="Henrissat B."/>
            <person name="Kuo A."/>
            <person name="Liang C."/>
            <person name="Lipzen A."/>
            <person name="Lutzoni F."/>
            <person name="Magnuson J."/>
            <person name="Mondo S."/>
            <person name="Nolan M."/>
            <person name="Ohm R."/>
            <person name="Pangilinan J."/>
            <person name="Park H.-J."/>
            <person name="Ramirez L."/>
            <person name="Alfaro M."/>
            <person name="Sun H."/>
            <person name="Tritt A."/>
            <person name="Yoshinaga Y."/>
            <person name="Zwiers L.-H."/>
            <person name="Turgeon B.G."/>
            <person name="Goodwin S.B."/>
            <person name="Spatafora J.W."/>
            <person name="Crous P.W."/>
            <person name="Grigoriev I.V."/>
        </authorList>
    </citation>
    <scope>NUCLEOTIDE SEQUENCE</scope>
    <source>
        <strain evidence="2">IPT5</strain>
    </source>
</reference>
<organism evidence="2 3">
    <name type="scientific">Plenodomus tracheiphilus IPT5</name>
    <dbReference type="NCBI Taxonomy" id="1408161"/>
    <lineage>
        <taxon>Eukaryota</taxon>
        <taxon>Fungi</taxon>
        <taxon>Dikarya</taxon>
        <taxon>Ascomycota</taxon>
        <taxon>Pezizomycotina</taxon>
        <taxon>Dothideomycetes</taxon>
        <taxon>Pleosporomycetidae</taxon>
        <taxon>Pleosporales</taxon>
        <taxon>Pleosporineae</taxon>
        <taxon>Leptosphaeriaceae</taxon>
        <taxon>Plenodomus</taxon>
    </lineage>
</organism>
<sequence length="133" mass="14822">MLLLNYMLALVALLMVAVPIYGKKPHCAKCDHEGESKCGFVGIGEKGTRVCRKGCWTVNNLVCQTNEVCRERPIVHCTTKAEACAGCSEFFNHCKNDYWDICDQQCQVKCAQKTCDLDGGRCDTDCVMDICKK</sequence>
<keyword evidence="3" id="KW-1185">Reference proteome</keyword>
<gene>
    <name evidence="2" type="ORF">T440DRAFT_391901</name>
</gene>